<sequence>MSTTYYVVLSFVANEEGDLIPEEPREAQSRGQAEAMARALKGQKAGVVAFSRTGDPNVGDFQPAVEIVRYGHVPDDLE</sequence>
<proteinExistence type="predicted"/>
<protein>
    <submittedName>
        <fullName evidence="1">Uncharacterized protein</fullName>
    </submittedName>
</protein>
<name>A0A9E6ZPK0_9HYPH</name>
<organism evidence="1 2">
    <name type="scientific">Ancylobacter polymorphus</name>
    <dbReference type="NCBI Taxonomy" id="223390"/>
    <lineage>
        <taxon>Bacteria</taxon>
        <taxon>Pseudomonadati</taxon>
        <taxon>Pseudomonadota</taxon>
        <taxon>Alphaproteobacteria</taxon>
        <taxon>Hyphomicrobiales</taxon>
        <taxon>Xanthobacteraceae</taxon>
        <taxon>Ancylobacter</taxon>
    </lineage>
</organism>
<dbReference type="Proteomes" id="UP000831684">
    <property type="component" value="Chromosome"/>
</dbReference>
<accession>A0A9E6ZPK0</accession>
<evidence type="ECO:0000313" key="2">
    <source>
        <dbReference type="Proteomes" id="UP000831684"/>
    </source>
</evidence>
<gene>
    <name evidence="1" type="ORF">K9D25_11315</name>
</gene>
<dbReference type="EMBL" id="CP083239">
    <property type="protein sequence ID" value="UOK69356.1"/>
    <property type="molecule type" value="Genomic_DNA"/>
</dbReference>
<reference evidence="1" key="1">
    <citation type="submission" date="2021-09" db="EMBL/GenBank/DDBJ databases">
        <title>Network and meta-omics reveal the key degrader and cooperation patterns in an efficient 1,4-dioxane-degrading microbial community.</title>
        <authorList>
            <person name="Dai C."/>
        </authorList>
    </citation>
    <scope>NUCLEOTIDE SEQUENCE</scope>
    <source>
        <strain evidence="1">ZM13</strain>
    </source>
</reference>
<evidence type="ECO:0000313" key="1">
    <source>
        <dbReference type="EMBL" id="UOK69356.1"/>
    </source>
</evidence>
<dbReference type="AlphaFoldDB" id="A0A9E6ZPK0"/>
<dbReference type="RefSeq" id="WP_244375235.1">
    <property type="nucleotide sequence ID" value="NZ_CP083239.1"/>
</dbReference>
<dbReference type="KEGG" id="apol:K9D25_11315"/>